<proteinExistence type="predicted"/>
<organism evidence="5 6">
    <name type="scientific">Apiospora kogelbergensis</name>
    <dbReference type="NCBI Taxonomy" id="1337665"/>
    <lineage>
        <taxon>Eukaryota</taxon>
        <taxon>Fungi</taxon>
        <taxon>Dikarya</taxon>
        <taxon>Ascomycota</taxon>
        <taxon>Pezizomycotina</taxon>
        <taxon>Sordariomycetes</taxon>
        <taxon>Xylariomycetidae</taxon>
        <taxon>Amphisphaeriales</taxon>
        <taxon>Apiosporaceae</taxon>
        <taxon>Apiospora</taxon>
    </lineage>
</organism>
<evidence type="ECO:0000313" key="5">
    <source>
        <dbReference type="EMBL" id="KAK8096795.1"/>
    </source>
</evidence>
<accession>A0AAW0Q9D6</accession>
<feature type="region of interest" description="Disordered" evidence="2">
    <location>
        <begin position="15"/>
        <end position="57"/>
    </location>
</feature>
<reference evidence="5 6" key="1">
    <citation type="submission" date="2023-01" db="EMBL/GenBank/DDBJ databases">
        <title>Analysis of 21 Apiospora genomes using comparative genomics revels a genus with tremendous synthesis potential of carbohydrate active enzymes and secondary metabolites.</title>
        <authorList>
            <person name="Sorensen T."/>
        </authorList>
    </citation>
    <scope>NUCLEOTIDE SEQUENCE [LARGE SCALE GENOMIC DNA]</scope>
    <source>
        <strain evidence="5 6">CBS 117206</strain>
    </source>
</reference>
<evidence type="ECO:0000259" key="4">
    <source>
        <dbReference type="Pfam" id="PF24883"/>
    </source>
</evidence>
<evidence type="ECO:0000256" key="1">
    <source>
        <dbReference type="ARBA" id="ARBA00022737"/>
    </source>
</evidence>
<dbReference type="InterPro" id="IPR056884">
    <property type="entry name" value="NPHP3-like_N"/>
</dbReference>
<gene>
    <name evidence="5" type="ORF">PG999_012739</name>
</gene>
<evidence type="ECO:0000313" key="6">
    <source>
        <dbReference type="Proteomes" id="UP001392437"/>
    </source>
</evidence>
<comment type="caution">
    <text evidence="5">The sequence shown here is derived from an EMBL/GenBank/DDBJ whole genome shotgun (WGS) entry which is preliminary data.</text>
</comment>
<evidence type="ECO:0000256" key="2">
    <source>
        <dbReference type="SAM" id="MobiDB-lite"/>
    </source>
</evidence>
<keyword evidence="1" id="KW-0677">Repeat</keyword>
<evidence type="ECO:0000259" key="3">
    <source>
        <dbReference type="Pfam" id="PF22939"/>
    </source>
</evidence>
<feature type="compositionally biased region" description="Polar residues" evidence="2">
    <location>
        <begin position="16"/>
        <end position="29"/>
    </location>
</feature>
<dbReference type="Proteomes" id="UP001392437">
    <property type="component" value="Unassembled WGS sequence"/>
</dbReference>
<feature type="domain" description="Nephrocystin 3-like N-terminal" evidence="4">
    <location>
        <begin position="328"/>
        <end position="495"/>
    </location>
</feature>
<dbReference type="PANTHER" id="PTHR10039">
    <property type="entry name" value="AMELOGENIN"/>
    <property type="match status" value="1"/>
</dbReference>
<evidence type="ECO:0008006" key="7">
    <source>
        <dbReference type="Google" id="ProtNLM"/>
    </source>
</evidence>
<keyword evidence="6" id="KW-1185">Reference proteome</keyword>
<dbReference type="SUPFAM" id="SSF48452">
    <property type="entry name" value="TPR-like"/>
    <property type="match status" value="1"/>
</dbReference>
<dbReference type="InterPro" id="IPR011990">
    <property type="entry name" value="TPR-like_helical_dom_sf"/>
</dbReference>
<sequence>MIILDRLMKKRGSGLSIASGSARGTSTTHRAMGIEANEDDAKTKHSTSSMTNSAKSSINALTRSRIPSVTTDSQIDTSLAKTVGLLRDQLQADTKGSAEENMVAGVTSDVFLDFISTERLRQMPTKGSRWDKILKWSEDFAPKLSLFVEALADKALMPDSIQHVAGLCFASLQILLCLGPNQAEALELAFSYAREYGLTLDMCRHNVDTIMAIPEARQQLGLALADMITHAVNVALFYRNSVRTITNKSIVIDFDWNATFGDRIGTFIGRRQRIADLIWAWKLKRSSDVNDLNSSVETVCQWLQPHDRRLHQQVWTSLTRAPARAEFTCEWFDRPLTSFLGHNQTKDRLLTVTAEAGAGKTFLFGWILERLQRHVGGTEFQVIHTSIDGDIPSQASILAMLKAFILQLLEQNVGNAELFSCLAHVTTLGDNTTSDQDTDGALWYTLETALKVLNHIVIVIDGLEALEGDDEFIAFNNLHQIASKNALVKVIILSRPAVKPWQLPSRKVPLDASRTTTDVKHIAHAYLNARRVGTQDEADEIVTELAKRSNGSLTWTDMALQLLEKVGSVTDILKTVKELPGSMKDMLDRHLGMINIEGDGRLILSWLLVTERPFTFEELQAALEMDVEQVCHQARTTNVVDDIRMACGYLVTVRDDKTVRFRNEAVRQHLLDLSTTQGPLMSIAEANKSLAMRLLLYVQNRVTRNMEPSIQESMTSHDIENLFLTHSLLDYTSRHWLHHLERSCLFVDGKFQPADDDFDQLKAIFPTSTLLVILERHCWNEAGSIDENKHLLALTIRKQVVGQSALCILQGCINAAIWYQKYHATSEASQLLFEATKVGQALLGPTNDLTAECATVFLDLGSETEIKVTTRSDSIDKREEILLYLIEMEKQRSGSPHLISKYRNALAQLYTDVQENNKAETVYRELYQASVSQSGELSQESTAAANKLHGVLYKEEKHEDVVQYTQPIFESAERELDIFDIRRVEITLRMADTYEKQDPACAEELYVATWRGLTEYCDSSNLASEAALSEANERKVQICIAYARFLRRQARTHESQDILYTIWLEYHDYQHKPATLIKQLNTMGEELYSMGMLDTAIAVFKSVWSYFKSSGEQRSDEAVRTAISLVNAVQLKSNNMKSQGAQGDNGVSADTSSEDEEANEILSEVARAVVNVPNSSAEVPEVNIESSIQTCQTLSAFYTDQERWSDAIDVCVKILSHLWPELFVARKSRFPKEHTTTSLEFARRLAGCYARSNQTEQAEKVYSVIFHSAIRSVSNIQHNWVTESANTLVGFLESKQQYRKALGVNQELLNSYRAKLGARNPLTVSILYRTGDMCVKYRLAGADVYYHEITKNDTSADGVLGRSALHAALALKDLYYQQKLWAETRAVCSTLWITITKRSNDYGMKADVVESTYQRYRDVLENHAESDARPRAQRDHVRAITLQYRDTCFRTFGAESKVATSASLAFADVCQKSPDAAHQEEAIKICEDIIAKADSKNEDGKPKLTVSKSLVETAKRNLASLYAVQTQNREDGEPHKGESVDKAQSLWREQLESNKKQYGVLSEVTLGSLSSLIGVRAHSYDAEDREGAMKELGANVVEVLSAFYSSSTPINTKQMYDCAIALANTYLTCGFTSEAWALLRQLRTNILTRGNGAQSKVVVELPDNIDRRCIAFTAAFQKTLRDRQLPANKATTRLTLSEITTAILIAGVLYDRYHTSLSSDRLSLEQKLFHGAKFYTFLKSQGDDQIDQLMVVERALFALFFDKVGRQLKSQEAVVRILFKSLIAELGRSKHVENLVFVACVGVTNKTRVLLEEGSFATAADVSNALHRFLIKQDGFKESRIIPYGFKLALHLAGLGFHGAKPTEEALQNKMLTLSKCLLRDTLAACKTMKIDLVSLQAREIDNLIHLMGEQKNYDDLEWFLTQLWQSRVVQKSWDYQTVIAVGKRLGQVLALQGKHQKAIDLLETMTYNLTGTHGLLCAATIEVYNLVSTLYIASDRAVDAMDLHKDILDVLLKRGEREESSTDGRSPCCAMKDSEAAEMALGQLYRIRSIYAFNGGWPQEDGELLTEICVQIVKKFSGDAPGKFQEFGDGDATKWETTLADPEEFARFRGPAKWDIGIE</sequence>
<dbReference type="InterPro" id="IPR054471">
    <property type="entry name" value="GPIID_WHD"/>
</dbReference>
<name>A0AAW0Q9D6_9PEZI</name>
<feature type="domain" description="GPI inositol-deacylase winged helix" evidence="3">
    <location>
        <begin position="598"/>
        <end position="672"/>
    </location>
</feature>
<dbReference type="Pfam" id="PF24883">
    <property type="entry name" value="NPHP3_N"/>
    <property type="match status" value="1"/>
</dbReference>
<dbReference type="Pfam" id="PF22939">
    <property type="entry name" value="WHD_GPIID"/>
    <property type="match status" value="1"/>
</dbReference>
<feature type="region of interest" description="Disordered" evidence="2">
    <location>
        <begin position="1136"/>
        <end position="1158"/>
    </location>
</feature>
<dbReference type="Gene3D" id="1.25.40.10">
    <property type="entry name" value="Tetratricopeptide repeat domain"/>
    <property type="match status" value="1"/>
</dbReference>
<feature type="compositionally biased region" description="Low complexity" evidence="2">
    <location>
        <begin position="46"/>
        <end position="57"/>
    </location>
</feature>
<dbReference type="EMBL" id="JAQQWP010000010">
    <property type="protein sequence ID" value="KAK8096795.1"/>
    <property type="molecule type" value="Genomic_DNA"/>
</dbReference>
<protein>
    <recommendedName>
        <fullName evidence="7">AAA+ ATPase domain-containing protein</fullName>
    </recommendedName>
</protein>
<dbReference type="Gene3D" id="3.40.50.300">
    <property type="entry name" value="P-loop containing nucleotide triphosphate hydrolases"/>
    <property type="match status" value="1"/>
</dbReference>
<dbReference type="InterPro" id="IPR027417">
    <property type="entry name" value="P-loop_NTPase"/>
</dbReference>